<comment type="catalytic activity">
    <reaction evidence="4">
        <text>a 2-deoxystreptamine antibiotic + acetyl-CoA = an N(3)-acetyl-2-deoxystreptamine antibiotic + CoA + H(+)</text>
        <dbReference type="Rhea" id="RHEA:12665"/>
        <dbReference type="ChEBI" id="CHEBI:15378"/>
        <dbReference type="ChEBI" id="CHEBI:57287"/>
        <dbReference type="ChEBI" id="CHEBI:57288"/>
        <dbReference type="ChEBI" id="CHEBI:57921"/>
        <dbReference type="ChEBI" id="CHEBI:77452"/>
        <dbReference type="EC" id="2.3.1.81"/>
    </reaction>
</comment>
<dbReference type="SUPFAM" id="SSF110710">
    <property type="entry name" value="TTHA0583/YokD-like"/>
    <property type="match status" value="1"/>
</dbReference>
<dbReference type="EC" id="2.3.1.-" evidence="4"/>
<dbReference type="EMBL" id="QKUF01000001">
    <property type="protein sequence ID" value="PZW35907.1"/>
    <property type="molecule type" value="Genomic_DNA"/>
</dbReference>
<evidence type="ECO:0000313" key="5">
    <source>
        <dbReference type="EMBL" id="PZW35907.1"/>
    </source>
</evidence>
<dbReference type="GO" id="GO:0046677">
    <property type="term" value="P:response to antibiotic"/>
    <property type="evidence" value="ECO:0007669"/>
    <property type="project" value="UniProtKB-KW"/>
</dbReference>
<name>A0A326UBN1_THEHA</name>
<keyword evidence="6" id="KW-1185">Reference proteome</keyword>
<reference evidence="5 6" key="1">
    <citation type="submission" date="2018-06" db="EMBL/GenBank/DDBJ databases">
        <title>Genomic Encyclopedia of Archaeal and Bacterial Type Strains, Phase II (KMG-II): from individual species to whole genera.</title>
        <authorList>
            <person name="Goeker M."/>
        </authorList>
    </citation>
    <scope>NUCLEOTIDE SEQUENCE [LARGE SCALE GENOMIC DNA]</scope>
    <source>
        <strain evidence="5 6">ATCC BAA-1881</strain>
    </source>
</reference>
<keyword evidence="4" id="KW-0046">Antibiotic resistance</keyword>
<comment type="similarity">
    <text evidence="1 4">Belongs to the antibiotic N-acetyltransferase family.</text>
</comment>
<sequence>MPVTLSMIRVAVQQCGLSGKALCVHSSLRSFGHIEGGARTLLEGLLAEGCTVMAPSFSLRTFSAPPPDSAYPARNGWSEEELSLPPTSQIYRPDTTAIDLDMGALPAVMVRERRRVRGWHPLNSFVAIGPLAEQLIAPQKPLAVYAPFKELCGLDGAILLMGVRLTSMTFLHYAEQQAGRTLFRRWANDEHGKPQMVEIGSCSTGFEAFAPLLAPFRTTCTVGESLWQVFPARATLEVASEAIRRNPSITACADPTCVRCRDAIPGGPMLDAQKSGESTG</sequence>
<evidence type="ECO:0000256" key="4">
    <source>
        <dbReference type="RuleBase" id="RU365031"/>
    </source>
</evidence>
<proteinExistence type="inferred from homology"/>
<evidence type="ECO:0000256" key="3">
    <source>
        <dbReference type="ARBA" id="ARBA00023315"/>
    </source>
</evidence>
<protein>
    <recommendedName>
        <fullName evidence="4">Aminoglycoside N(3)-acetyltransferase</fullName>
        <ecNumber evidence="4">2.3.1.-</ecNumber>
    </recommendedName>
</protein>
<dbReference type="Pfam" id="PF02522">
    <property type="entry name" value="Antibiotic_NAT"/>
    <property type="match status" value="1"/>
</dbReference>
<accession>A0A326UBN1</accession>
<dbReference type="InterPro" id="IPR028345">
    <property type="entry name" value="Antibiotic_NAT-like"/>
</dbReference>
<organism evidence="5 6">
    <name type="scientific">Thermosporothrix hazakensis</name>
    <dbReference type="NCBI Taxonomy" id="644383"/>
    <lineage>
        <taxon>Bacteria</taxon>
        <taxon>Bacillati</taxon>
        <taxon>Chloroflexota</taxon>
        <taxon>Ktedonobacteria</taxon>
        <taxon>Ktedonobacterales</taxon>
        <taxon>Thermosporotrichaceae</taxon>
        <taxon>Thermosporothrix</taxon>
    </lineage>
</organism>
<dbReference type="InterPro" id="IPR003679">
    <property type="entry name" value="Amioglycoside_AcTrfase"/>
</dbReference>
<evidence type="ECO:0000256" key="1">
    <source>
        <dbReference type="ARBA" id="ARBA00006383"/>
    </source>
</evidence>
<evidence type="ECO:0000313" key="6">
    <source>
        <dbReference type="Proteomes" id="UP000248806"/>
    </source>
</evidence>
<dbReference type="PANTHER" id="PTHR11104:SF0">
    <property type="entry name" value="SPBETA PROPHAGE-DERIVED AMINOGLYCOSIDE N(3')-ACETYLTRANSFERASE-LIKE PROTEIN YOKD"/>
    <property type="match status" value="1"/>
</dbReference>
<gene>
    <name evidence="5" type="ORF">EI42_00072</name>
</gene>
<dbReference type="AlphaFoldDB" id="A0A326UBN1"/>
<dbReference type="Proteomes" id="UP000248806">
    <property type="component" value="Unassembled WGS sequence"/>
</dbReference>
<dbReference type="PANTHER" id="PTHR11104">
    <property type="entry name" value="AMINOGLYCOSIDE N3-ACETYLTRANSFERASE"/>
    <property type="match status" value="1"/>
</dbReference>
<keyword evidence="2 4" id="KW-0808">Transferase</keyword>
<dbReference type="GO" id="GO:0046353">
    <property type="term" value="F:aminoglycoside 3-N-acetyltransferase activity"/>
    <property type="evidence" value="ECO:0007669"/>
    <property type="project" value="UniProtKB-EC"/>
</dbReference>
<comment type="caution">
    <text evidence="5">The sequence shown here is derived from an EMBL/GenBank/DDBJ whole genome shotgun (WGS) entry which is preliminary data.</text>
</comment>
<keyword evidence="3 4" id="KW-0012">Acyltransferase</keyword>
<evidence type="ECO:0000256" key="2">
    <source>
        <dbReference type="ARBA" id="ARBA00022679"/>
    </source>
</evidence>